<evidence type="ECO:0000256" key="1">
    <source>
        <dbReference type="ARBA" id="ARBA00006739"/>
    </source>
</evidence>
<keyword evidence="4" id="KW-0812">Transmembrane</keyword>
<dbReference type="SUPFAM" id="SSF53448">
    <property type="entry name" value="Nucleotide-diphospho-sugar transferases"/>
    <property type="match status" value="1"/>
</dbReference>
<evidence type="ECO:0000313" key="5">
    <source>
        <dbReference type="EMBL" id="OGL70356.1"/>
    </source>
</evidence>
<gene>
    <name evidence="5" type="ORF">A3C17_04150</name>
</gene>
<dbReference type="PANTHER" id="PTHR43179:SF12">
    <property type="entry name" value="GALACTOFURANOSYLTRANSFERASE GLFT2"/>
    <property type="match status" value="1"/>
</dbReference>
<evidence type="ECO:0000313" key="6">
    <source>
        <dbReference type="Proteomes" id="UP000177097"/>
    </source>
</evidence>
<evidence type="ECO:0000256" key="4">
    <source>
        <dbReference type="SAM" id="Phobius"/>
    </source>
</evidence>
<proteinExistence type="inferred from homology"/>
<dbReference type="PANTHER" id="PTHR43179">
    <property type="entry name" value="RHAMNOSYLTRANSFERASE WBBL"/>
    <property type="match status" value="1"/>
</dbReference>
<evidence type="ECO:0000256" key="2">
    <source>
        <dbReference type="ARBA" id="ARBA00022676"/>
    </source>
</evidence>
<comment type="caution">
    <text evidence="5">The sequence shown here is derived from an EMBL/GenBank/DDBJ whole genome shotgun (WGS) entry which is preliminary data.</text>
</comment>
<dbReference type="STRING" id="1802389.A3C17_04150"/>
<keyword evidence="4" id="KW-1133">Transmembrane helix</keyword>
<dbReference type="EMBL" id="MGDX01000031">
    <property type="protein sequence ID" value="OGL70356.1"/>
    <property type="molecule type" value="Genomic_DNA"/>
</dbReference>
<keyword evidence="2" id="KW-0328">Glycosyltransferase</keyword>
<evidence type="ECO:0008006" key="7">
    <source>
        <dbReference type="Google" id="ProtNLM"/>
    </source>
</evidence>
<reference evidence="5 6" key="1">
    <citation type="journal article" date="2016" name="Nat. Commun.">
        <title>Thousands of microbial genomes shed light on interconnected biogeochemical processes in an aquifer system.</title>
        <authorList>
            <person name="Anantharaman K."/>
            <person name="Brown C.T."/>
            <person name="Hug L.A."/>
            <person name="Sharon I."/>
            <person name="Castelle C.J."/>
            <person name="Probst A.J."/>
            <person name="Thomas B.C."/>
            <person name="Singh A."/>
            <person name="Wilkins M.J."/>
            <person name="Karaoz U."/>
            <person name="Brodie E.L."/>
            <person name="Williams K.H."/>
            <person name="Hubbard S.S."/>
            <person name="Banfield J.F."/>
        </authorList>
    </citation>
    <scope>NUCLEOTIDE SEQUENCE [LARGE SCALE GENOMIC DNA]</scope>
</reference>
<dbReference type="InterPro" id="IPR029044">
    <property type="entry name" value="Nucleotide-diphossugar_trans"/>
</dbReference>
<name>A0A1F7TWN3_9BACT</name>
<keyword evidence="4" id="KW-0472">Membrane</keyword>
<dbReference type="Proteomes" id="UP000177097">
    <property type="component" value="Unassembled WGS sequence"/>
</dbReference>
<evidence type="ECO:0000256" key="3">
    <source>
        <dbReference type="ARBA" id="ARBA00022679"/>
    </source>
</evidence>
<organism evidence="5 6">
    <name type="scientific">Candidatus Uhrbacteria bacterium RIFCSPHIGHO2_02_FULL_53_13</name>
    <dbReference type="NCBI Taxonomy" id="1802389"/>
    <lineage>
        <taxon>Bacteria</taxon>
        <taxon>Candidatus Uhriibacteriota</taxon>
    </lineage>
</organism>
<feature type="transmembrane region" description="Helical" evidence="4">
    <location>
        <begin position="258"/>
        <end position="280"/>
    </location>
</feature>
<protein>
    <recommendedName>
        <fullName evidence="7">Glycosyltransferase 2-like domain-containing protein</fullName>
    </recommendedName>
</protein>
<dbReference type="Pfam" id="PF13641">
    <property type="entry name" value="Glyco_tranf_2_3"/>
    <property type="match status" value="1"/>
</dbReference>
<comment type="similarity">
    <text evidence="1">Belongs to the glycosyltransferase 2 family.</text>
</comment>
<dbReference type="Gene3D" id="3.90.550.10">
    <property type="entry name" value="Spore Coat Polysaccharide Biosynthesis Protein SpsA, Chain A"/>
    <property type="match status" value="1"/>
</dbReference>
<accession>A0A1F7TWN3</accession>
<dbReference type="GO" id="GO:0016757">
    <property type="term" value="F:glycosyltransferase activity"/>
    <property type="evidence" value="ECO:0007669"/>
    <property type="project" value="UniProtKB-KW"/>
</dbReference>
<keyword evidence="3" id="KW-0808">Transferase</keyword>
<dbReference type="AlphaFoldDB" id="A0A1F7TWN3"/>
<sequence>MMPYIAVQVISYCSKDAEEDLKLLISSLERVRYPQDRWELIFIDNPSPQGMMRGWIEATVLPKAGVTLPRVRLLCSDKNDGFAGGHQRGYEARSAETDVLFLLNQDAYIEPDTITHAVAAFDDSHIALVQSQIRLAQDPSRLNVLGNCLHFLGFGFSDGNGQTPAEASRSRLPHFFGSGAALFVRVQALEPYGYLFDPVYFMYHEDVDLSWRMRLLGFDIAFPENSIAYHRYEFSRSTAKFVWMEQNRWRTHLSRLKWRTLLVFMPAWVLMELGALVFAARSGYLGKRLFAYRFFFDPNVWSDIKKRRLETRRLRLHTDRDMLAMMVGRLTSQEVENVLLKYLVNPLLNVYFRGLLRFIVW</sequence>